<evidence type="ECO:0000313" key="1">
    <source>
        <dbReference type="EMBL" id="MEQ2427898.1"/>
    </source>
</evidence>
<dbReference type="SUPFAM" id="SSF53474">
    <property type="entry name" value="alpha/beta-Hydrolases"/>
    <property type="match status" value="1"/>
</dbReference>
<dbReference type="InterPro" id="IPR029058">
    <property type="entry name" value="AB_hydrolase_fold"/>
</dbReference>
<reference evidence="1 2" key="1">
    <citation type="submission" date="2024-03" db="EMBL/GenBank/DDBJ databases">
        <title>Human intestinal bacterial collection.</title>
        <authorList>
            <person name="Pauvert C."/>
            <person name="Hitch T.C.A."/>
            <person name="Clavel T."/>
        </authorList>
    </citation>
    <scope>NUCLEOTIDE SEQUENCE [LARGE SCALE GENOMIC DNA]</scope>
    <source>
        <strain evidence="1 2">CLA-SR-H021</strain>
    </source>
</reference>
<dbReference type="InterPro" id="IPR000801">
    <property type="entry name" value="Esterase-like"/>
</dbReference>
<dbReference type="PANTHER" id="PTHR48098">
    <property type="entry name" value="ENTEROCHELIN ESTERASE-RELATED"/>
    <property type="match status" value="1"/>
</dbReference>
<gene>
    <name evidence="1" type="ORF">WMQ36_23320</name>
</gene>
<dbReference type="Gene3D" id="3.40.50.1820">
    <property type="entry name" value="alpha/beta hydrolase"/>
    <property type="match status" value="1"/>
</dbReference>
<proteinExistence type="predicted"/>
<name>A0ABV1DBZ9_9FIRM</name>
<dbReference type="Proteomes" id="UP001454086">
    <property type="component" value="Unassembled WGS sequence"/>
</dbReference>
<evidence type="ECO:0000313" key="2">
    <source>
        <dbReference type="Proteomes" id="UP001454086"/>
    </source>
</evidence>
<comment type="caution">
    <text evidence="1">The sequence shown here is derived from an EMBL/GenBank/DDBJ whole genome shotgun (WGS) entry which is preliminary data.</text>
</comment>
<protein>
    <submittedName>
        <fullName evidence="1">Alpha/beta hydrolase-fold protein</fullName>
    </submittedName>
</protein>
<dbReference type="InterPro" id="IPR050583">
    <property type="entry name" value="Mycobacterial_A85_antigen"/>
</dbReference>
<dbReference type="Pfam" id="PF00756">
    <property type="entry name" value="Esterase"/>
    <property type="match status" value="1"/>
</dbReference>
<dbReference type="RefSeq" id="WP_349118621.1">
    <property type="nucleotide sequence ID" value="NZ_JBBMFM010000134.1"/>
</dbReference>
<dbReference type="EMBL" id="JBBMFM010000134">
    <property type="protein sequence ID" value="MEQ2427898.1"/>
    <property type="molecule type" value="Genomic_DNA"/>
</dbReference>
<sequence length="263" mass="29797">MALAELNFFSYYLGMNTSVMALLPEERGMPISDDSHKKYPVLYLLHGHGDDQTGWIRKSMLELKVRDRELIVVMPTTHRGFYINGKHGYRYFDYLAKELPRAVGNFFHGSLERKDNYIAGLSMGGYGALYLALSCPEQYAGAAALSAAVTPGAVLDVGSQMFSVPDFRENIADCFGCPEQADGSEYDLRQKCLDLKKRDAADWPKIMQSIGTEDPLYPANLEFSRWLKQEMPGLEYQYTQAAGNHDWIFWDSQIDPVLRFFGL</sequence>
<keyword evidence="2" id="KW-1185">Reference proteome</keyword>
<accession>A0ABV1DBZ9</accession>
<keyword evidence="1" id="KW-0378">Hydrolase</keyword>
<dbReference type="GO" id="GO:0016787">
    <property type="term" value="F:hydrolase activity"/>
    <property type="evidence" value="ECO:0007669"/>
    <property type="project" value="UniProtKB-KW"/>
</dbReference>
<dbReference type="PANTHER" id="PTHR48098:SF1">
    <property type="entry name" value="DIACYLGLYCEROL ACYLTRANSFERASE_MYCOLYLTRANSFERASE AG85A"/>
    <property type="match status" value="1"/>
</dbReference>
<organism evidence="1 2">
    <name type="scientific">Enterocloster hominis</name>
    <name type="common">ex Hitch et al. 2024</name>
    <dbReference type="NCBI Taxonomy" id="1917870"/>
    <lineage>
        <taxon>Bacteria</taxon>
        <taxon>Bacillati</taxon>
        <taxon>Bacillota</taxon>
        <taxon>Clostridia</taxon>
        <taxon>Lachnospirales</taxon>
        <taxon>Lachnospiraceae</taxon>
        <taxon>Enterocloster</taxon>
    </lineage>
</organism>